<accession>A0A7W0HKL5</accession>
<dbReference type="RefSeq" id="WP_181550848.1">
    <property type="nucleotide sequence ID" value="NZ_JACDUS010000003.1"/>
</dbReference>
<proteinExistence type="predicted"/>
<protein>
    <submittedName>
        <fullName evidence="3">ABC-type transport system substrate-binding protein</fullName>
    </submittedName>
</protein>
<evidence type="ECO:0000256" key="1">
    <source>
        <dbReference type="SAM" id="SignalP"/>
    </source>
</evidence>
<dbReference type="SUPFAM" id="SSF53850">
    <property type="entry name" value="Periplasmic binding protein-like II"/>
    <property type="match status" value="1"/>
</dbReference>
<dbReference type="Pfam" id="PF00496">
    <property type="entry name" value="SBP_bac_5"/>
    <property type="match status" value="1"/>
</dbReference>
<sequence length="571" mass="65154">MRFFPKLFVSSLIFMAAAMVLLWPPASGHAAGSTLRVGIAEEPRTLNVWMATDANSNKILSLIYQPLYTEHPETLELTPWLAKAMPEWDADTNTYTMELREAKWSDGSPVTAEDVVFTVNTIKSFKVPKYHSEWQFVEKAEAVDKQTVRFYLEEPRATFLTRSLINYVMPKKQWAPIVKQAKEQEKPLGALLNARVEKPLGCGPFVLERWQEGNFVYLTENPHFFGRGQTIQGHQLGPHVDAVLFKVYGTADVAILSLKKGDIDFLWWSIQPGYLKDLEQNKNIRVMINEKSALYYMGFNVRKKPFSDPALRRAAAVIIDRDFIVKRVLQGYGARMDSIVPSENRFWCAPDMPEYGRGLDREQRTKKAWKILAQAGYSWKRPPVDENGRMVSPSTIVRPDGNQMEKFTILTPPADYDPNRATCGILIQEWLKELGIPASARPMSFGALLETVKKNHDFDAFILGYGRLALDPDYLRSFFHSGNDKPGGWNMSGYHNPEFDKLAEASIAEMDTKKRRKRLYQMQEIIMEDVPYIPLYNPAAIEAVDTRTFSGWVPMVEGIGNIWSFCSVRPQ</sequence>
<evidence type="ECO:0000259" key="2">
    <source>
        <dbReference type="Pfam" id="PF00496"/>
    </source>
</evidence>
<dbReference type="PANTHER" id="PTHR30290">
    <property type="entry name" value="PERIPLASMIC BINDING COMPONENT OF ABC TRANSPORTER"/>
    <property type="match status" value="1"/>
</dbReference>
<dbReference type="Gene3D" id="3.10.105.10">
    <property type="entry name" value="Dipeptide-binding Protein, Domain 3"/>
    <property type="match status" value="1"/>
</dbReference>
<dbReference type="InterPro" id="IPR039424">
    <property type="entry name" value="SBP_5"/>
</dbReference>
<feature type="domain" description="Solute-binding protein family 5" evidence="2">
    <location>
        <begin position="76"/>
        <end position="484"/>
    </location>
</feature>
<dbReference type="Proteomes" id="UP000525298">
    <property type="component" value="Unassembled WGS sequence"/>
</dbReference>
<dbReference type="EMBL" id="JACDUS010000003">
    <property type="protein sequence ID" value="MBA2881196.1"/>
    <property type="molecule type" value="Genomic_DNA"/>
</dbReference>
<dbReference type="GO" id="GO:0030288">
    <property type="term" value="C:outer membrane-bounded periplasmic space"/>
    <property type="evidence" value="ECO:0007669"/>
    <property type="project" value="UniProtKB-ARBA"/>
</dbReference>
<gene>
    <name evidence="3" type="ORF">HNR65_001522</name>
</gene>
<organism evidence="3 4">
    <name type="scientific">Desulfosalsimonas propionicica</name>
    <dbReference type="NCBI Taxonomy" id="332175"/>
    <lineage>
        <taxon>Bacteria</taxon>
        <taxon>Pseudomonadati</taxon>
        <taxon>Thermodesulfobacteriota</taxon>
        <taxon>Desulfobacteria</taxon>
        <taxon>Desulfobacterales</taxon>
        <taxon>Desulfosalsimonadaceae</taxon>
        <taxon>Desulfosalsimonas</taxon>
    </lineage>
</organism>
<reference evidence="3 4" key="1">
    <citation type="submission" date="2020-07" db="EMBL/GenBank/DDBJ databases">
        <title>Genomic Encyclopedia of Type Strains, Phase IV (KMG-IV): sequencing the most valuable type-strain genomes for metagenomic binning, comparative biology and taxonomic classification.</title>
        <authorList>
            <person name="Goeker M."/>
        </authorList>
    </citation>
    <scope>NUCLEOTIDE SEQUENCE [LARGE SCALE GENOMIC DNA]</scope>
    <source>
        <strain evidence="3 4">DSM 17721</strain>
    </source>
</reference>
<dbReference type="InterPro" id="IPR030678">
    <property type="entry name" value="Peptide/Ni-bd"/>
</dbReference>
<dbReference type="GO" id="GO:0043190">
    <property type="term" value="C:ATP-binding cassette (ABC) transporter complex"/>
    <property type="evidence" value="ECO:0007669"/>
    <property type="project" value="InterPro"/>
</dbReference>
<feature type="signal peptide" evidence="1">
    <location>
        <begin position="1"/>
        <end position="30"/>
    </location>
</feature>
<dbReference type="InterPro" id="IPR000914">
    <property type="entry name" value="SBP_5_dom"/>
</dbReference>
<dbReference type="PIRSF" id="PIRSF002741">
    <property type="entry name" value="MppA"/>
    <property type="match status" value="1"/>
</dbReference>
<dbReference type="AlphaFoldDB" id="A0A7W0HKL5"/>
<evidence type="ECO:0000313" key="4">
    <source>
        <dbReference type="Proteomes" id="UP000525298"/>
    </source>
</evidence>
<comment type="caution">
    <text evidence="3">The sequence shown here is derived from an EMBL/GenBank/DDBJ whole genome shotgun (WGS) entry which is preliminary data.</text>
</comment>
<feature type="chain" id="PRO_5030944037" evidence="1">
    <location>
        <begin position="31"/>
        <end position="571"/>
    </location>
</feature>
<dbReference type="GO" id="GO:0015833">
    <property type="term" value="P:peptide transport"/>
    <property type="evidence" value="ECO:0007669"/>
    <property type="project" value="TreeGrafter"/>
</dbReference>
<dbReference type="Gene3D" id="3.40.190.10">
    <property type="entry name" value="Periplasmic binding protein-like II"/>
    <property type="match status" value="1"/>
</dbReference>
<keyword evidence="4" id="KW-1185">Reference proteome</keyword>
<keyword evidence="1" id="KW-0732">Signal</keyword>
<name>A0A7W0HKL5_9BACT</name>
<dbReference type="GO" id="GO:1904680">
    <property type="term" value="F:peptide transmembrane transporter activity"/>
    <property type="evidence" value="ECO:0007669"/>
    <property type="project" value="TreeGrafter"/>
</dbReference>
<evidence type="ECO:0000313" key="3">
    <source>
        <dbReference type="EMBL" id="MBA2881196.1"/>
    </source>
</evidence>
<dbReference type="CDD" id="cd00995">
    <property type="entry name" value="PBP2_NikA_DppA_OppA_like"/>
    <property type="match status" value="1"/>
</dbReference>